<evidence type="ECO:0000313" key="2">
    <source>
        <dbReference type="EMBL" id="GMH29779.1"/>
    </source>
</evidence>
<dbReference type="PANTHER" id="PTHR38221:SF1">
    <property type="entry name" value="OVULE PROTEIN"/>
    <property type="match status" value="1"/>
</dbReference>
<gene>
    <name evidence="2" type="ORF">Nepgr_031622</name>
</gene>
<comment type="caution">
    <text evidence="2">The sequence shown here is derived from an EMBL/GenBank/DDBJ whole genome shotgun (WGS) entry which is preliminary data.</text>
</comment>
<name>A0AAD3TIM5_NEPGR</name>
<feature type="region of interest" description="Disordered" evidence="1">
    <location>
        <begin position="82"/>
        <end position="114"/>
    </location>
</feature>
<dbReference type="EMBL" id="BSYO01000037">
    <property type="protein sequence ID" value="GMH29779.1"/>
    <property type="molecule type" value="Genomic_DNA"/>
</dbReference>
<organism evidence="2 3">
    <name type="scientific">Nepenthes gracilis</name>
    <name type="common">Slender pitcher plant</name>
    <dbReference type="NCBI Taxonomy" id="150966"/>
    <lineage>
        <taxon>Eukaryota</taxon>
        <taxon>Viridiplantae</taxon>
        <taxon>Streptophyta</taxon>
        <taxon>Embryophyta</taxon>
        <taxon>Tracheophyta</taxon>
        <taxon>Spermatophyta</taxon>
        <taxon>Magnoliopsida</taxon>
        <taxon>eudicotyledons</taxon>
        <taxon>Gunneridae</taxon>
        <taxon>Pentapetalae</taxon>
        <taxon>Caryophyllales</taxon>
        <taxon>Nepenthaceae</taxon>
        <taxon>Nepenthes</taxon>
    </lineage>
</organism>
<proteinExistence type="predicted"/>
<feature type="region of interest" description="Disordered" evidence="1">
    <location>
        <begin position="260"/>
        <end position="345"/>
    </location>
</feature>
<protein>
    <submittedName>
        <fullName evidence="2">Uncharacterized protein</fullName>
    </submittedName>
</protein>
<feature type="compositionally biased region" description="Basic and acidic residues" evidence="1">
    <location>
        <begin position="313"/>
        <end position="322"/>
    </location>
</feature>
<dbReference type="PANTHER" id="PTHR38221">
    <property type="entry name" value="BNAA04G14260D PROTEIN"/>
    <property type="match status" value="1"/>
</dbReference>
<accession>A0AAD3TIM5</accession>
<evidence type="ECO:0000313" key="3">
    <source>
        <dbReference type="Proteomes" id="UP001279734"/>
    </source>
</evidence>
<feature type="compositionally biased region" description="Basic and acidic residues" evidence="1">
    <location>
        <begin position="282"/>
        <end position="294"/>
    </location>
</feature>
<dbReference type="AlphaFoldDB" id="A0AAD3TIM5"/>
<dbReference type="Proteomes" id="UP001279734">
    <property type="component" value="Unassembled WGS sequence"/>
</dbReference>
<keyword evidence="3" id="KW-1185">Reference proteome</keyword>
<sequence>MIINRKNPRRALLSLLNFIDLRSPRNPLSMDDPYGSIIEHCIYSSSQESLLNRSIFAREDELFLGLESPELSGPPDPVGGITIVSPPETPKQTVDDDTPPAEEYMTPPEESRLSSSQEQPALIAAAESPCGQGFVDSLDGGGGSGNEITSVDAGCVDINRSVDLEFGEERTATIEVVYDGKVRVREVSEIEFERSEVSERGNIPRKSSVEPPLKIPRISYENLGNTEELVIENDDDNEEATYLGENSTRKKLKLCAEKDGNDKKDIDEEIDNAAQLQQPPNGERDHKLEVATDKKGRRALPLSMTGAGQWENSEEKMERGDVGCDANSRNSHGATMADDDDNGDPITLMEALRILAKEMPSNHHAGADILETAKNRGMCFPHPRWLEQDGDDERV</sequence>
<reference evidence="2" key="1">
    <citation type="submission" date="2023-05" db="EMBL/GenBank/DDBJ databases">
        <title>Nepenthes gracilis genome sequencing.</title>
        <authorList>
            <person name="Fukushima K."/>
        </authorList>
    </citation>
    <scope>NUCLEOTIDE SEQUENCE</scope>
    <source>
        <strain evidence="2">SING2019-196</strain>
    </source>
</reference>
<evidence type="ECO:0000256" key="1">
    <source>
        <dbReference type="SAM" id="MobiDB-lite"/>
    </source>
</evidence>